<organism evidence="1 2">
    <name type="scientific">Candidatus Kaiserbacteria bacterium RIFCSPHIGHO2_01_FULL_49_13</name>
    <dbReference type="NCBI Taxonomy" id="1798477"/>
    <lineage>
        <taxon>Bacteria</taxon>
        <taxon>Candidatus Kaiseribacteriota</taxon>
    </lineage>
</organism>
<dbReference type="AlphaFoldDB" id="A0A1F6CDA6"/>
<evidence type="ECO:0000313" key="2">
    <source>
        <dbReference type="Proteomes" id="UP000178344"/>
    </source>
</evidence>
<accession>A0A1F6CDA6</accession>
<evidence type="ECO:0000313" key="1">
    <source>
        <dbReference type="EMBL" id="OGG47235.1"/>
    </source>
</evidence>
<sequence length="113" mass="13268">MPTQKPSRYAKRLIELGFRRLSPEEDAYMDRRIERRLAQLRGPISRRERRAIAKMRKELQFNIVLEKTFAIDDTGQRWTADKPIDLTSLGFENDTVLAALVQFMPPLEPTKDH</sequence>
<dbReference type="Proteomes" id="UP000178344">
    <property type="component" value="Unassembled WGS sequence"/>
</dbReference>
<comment type="caution">
    <text evidence="1">The sequence shown here is derived from an EMBL/GenBank/DDBJ whole genome shotgun (WGS) entry which is preliminary data.</text>
</comment>
<name>A0A1F6CDA6_9BACT</name>
<dbReference type="EMBL" id="MFKQ01000022">
    <property type="protein sequence ID" value="OGG47235.1"/>
    <property type="molecule type" value="Genomic_DNA"/>
</dbReference>
<gene>
    <name evidence="1" type="ORF">A2671_02550</name>
</gene>
<reference evidence="1 2" key="1">
    <citation type="journal article" date="2016" name="Nat. Commun.">
        <title>Thousands of microbial genomes shed light on interconnected biogeochemical processes in an aquifer system.</title>
        <authorList>
            <person name="Anantharaman K."/>
            <person name="Brown C.T."/>
            <person name="Hug L.A."/>
            <person name="Sharon I."/>
            <person name="Castelle C.J."/>
            <person name="Probst A.J."/>
            <person name="Thomas B.C."/>
            <person name="Singh A."/>
            <person name="Wilkins M.J."/>
            <person name="Karaoz U."/>
            <person name="Brodie E.L."/>
            <person name="Williams K.H."/>
            <person name="Hubbard S.S."/>
            <person name="Banfield J.F."/>
        </authorList>
    </citation>
    <scope>NUCLEOTIDE SEQUENCE [LARGE SCALE GENOMIC DNA]</scope>
</reference>
<protein>
    <submittedName>
        <fullName evidence="1">Uncharacterized protein</fullName>
    </submittedName>
</protein>
<proteinExistence type="predicted"/>